<evidence type="ECO:0000256" key="7">
    <source>
        <dbReference type="ARBA" id="ARBA00022679"/>
    </source>
</evidence>
<dbReference type="Pfam" id="PF01326">
    <property type="entry name" value="PPDK_N"/>
    <property type="match status" value="2"/>
</dbReference>
<evidence type="ECO:0000256" key="10">
    <source>
        <dbReference type="ARBA" id="ARBA00022777"/>
    </source>
</evidence>
<dbReference type="STRING" id="1797529.A2570_00400"/>
<dbReference type="InterPro" id="IPR002192">
    <property type="entry name" value="PPDK_AMP/ATP-bd"/>
</dbReference>
<evidence type="ECO:0000256" key="1">
    <source>
        <dbReference type="ARBA" id="ARBA00001946"/>
    </source>
</evidence>
<proteinExistence type="inferred from homology"/>
<evidence type="ECO:0000256" key="3">
    <source>
        <dbReference type="ARBA" id="ARBA00004742"/>
    </source>
</evidence>
<comment type="caution">
    <text evidence="16">The sequence shown here is derived from an EMBL/GenBank/DDBJ whole genome shotgun (WGS) entry which is preliminary data.</text>
</comment>
<evidence type="ECO:0000256" key="2">
    <source>
        <dbReference type="ARBA" id="ARBA00002988"/>
    </source>
</evidence>
<protein>
    <recommendedName>
        <fullName evidence="6">Phosphoenolpyruvate synthase</fullName>
        <ecNumber evidence="5">2.7.9.2</ecNumber>
    </recommendedName>
    <alternativeName>
        <fullName evidence="13">Pyruvate, water dikinase</fullName>
    </alternativeName>
</protein>
<evidence type="ECO:0000256" key="14">
    <source>
        <dbReference type="ARBA" id="ARBA00047700"/>
    </source>
</evidence>
<gene>
    <name evidence="16" type="ORF">A2570_00400</name>
</gene>
<organism evidence="16 17">
    <name type="scientific">Candidatus Brennerbacteria bacterium RIFOXYD1_FULL_41_16</name>
    <dbReference type="NCBI Taxonomy" id="1797529"/>
    <lineage>
        <taxon>Bacteria</taxon>
        <taxon>Candidatus Brenneribacteriota</taxon>
    </lineage>
</organism>
<dbReference type="PANTHER" id="PTHR43030">
    <property type="entry name" value="PHOSPHOENOLPYRUVATE SYNTHASE"/>
    <property type="match status" value="1"/>
</dbReference>
<dbReference type="AlphaFoldDB" id="A0A1G1XLH2"/>
<evidence type="ECO:0000256" key="5">
    <source>
        <dbReference type="ARBA" id="ARBA00011996"/>
    </source>
</evidence>
<keyword evidence="12" id="KW-0460">Magnesium</keyword>
<evidence type="ECO:0000256" key="11">
    <source>
        <dbReference type="ARBA" id="ARBA00022840"/>
    </source>
</evidence>
<name>A0A1G1XLH2_9BACT</name>
<evidence type="ECO:0000256" key="8">
    <source>
        <dbReference type="ARBA" id="ARBA00022723"/>
    </source>
</evidence>
<keyword evidence="10" id="KW-0418">Kinase</keyword>
<keyword evidence="11" id="KW-0067">ATP-binding</keyword>
<evidence type="ECO:0000313" key="17">
    <source>
        <dbReference type="Proteomes" id="UP000178570"/>
    </source>
</evidence>
<feature type="domain" description="Pyruvate phosphate dikinase AMP/ATP-binding" evidence="15">
    <location>
        <begin position="413"/>
        <end position="621"/>
    </location>
</feature>
<dbReference type="InterPro" id="IPR013815">
    <property type="entry name" value="ATP_grasp_subdomain_1"/>
</dbReference>
<evidence type="ECO:0000256" key="13">
    <source>
        <dbReference type="ARBA" id="ARBA00033470"/>
    </source>
</evidence>
<evidence type="ECO:0000256" key="4">
    <source>
        <dbReference type="ARBA" id="ARBA00007837"/>
    </source>
</evidence>
<keyword evidence="8" id="KW-0479">Metal-binding</keyword>
<sequence>MKYLLSPQEYTLPNPRIDGWKKLQEVKARIVDIFIFPLEIFQYYFEHKDLPKEFTDEVLAAANKVIAESVSKAALVRRAYVVPGLENPPGPRFLGLTTSEKVVQAVKDLFQFAIDQKYHEVKNSQISGWIEPPSTLLDVEKFEKDPANTLIPYGGYGIFENGNVIIYSVFGINEGVQSLVADRYEVEFRRGKAFINKKEVPQKNLMLCTSKGSSANLFNVPIELQFDQVLSDAEITEVARVVNDLSQKYGPQRIEFSTDENGICFNEVADYWKEAKKDINENINLKGKVSVIDNITDFAKLGLASQEDLLSGKIIVKVGESIITNRDYDVLGALAAWKDNLYVLYPGVAATQHAMRVLTDKGHKAFLIGNQKFDEGDLTQIVVSGGKVRVTNLSKTENQDYVSLWDASLLGVELCGGKADRLSKMKILGFQVPHGAVLTTKLSDKILEKLGLKAPIMVADFPKVFQALASPSQEIISLVYFLLADYKQSNKAFSTRSSATIEDGSKDSMAGMFDTHLNVSGNDLVTNSIKVIQSAFSPLIVQHLNNNLGLAEKMKIAVVLQEMVDARCAGVIFGAKAQTGNTDIVEIEANQGLGEAIVSGQAKQVEQYKFSRSERKIIERKGPEILSQPEAKALFMLSERLRQEFNDTPQDIEWVIDQSGQIWVLQSRDLFLGR</sequence>
<accession>A0A1G1XLH2</accession>
<reference evidence="16 17" key="1">
    <citation type="journal article" date="2016" name="Nat. Commun.">
        <title>Thousands of microbial genomes shed light on interconnected biogeochemical processes in an aquifer system.</title>
        <authorList>
            <person name="Anantharaman K."/>
            <person name="Brown C.T."/>
            <person name="Hug L.A."/>
            <person name="Sharon I."/>
            <person name="Castelle C.J."/>
            <person name="Probst A.J."/>
            <person name="Thomas B.C."/>
            <person name="Singh A."/>
            <person name="Wilkins M.J."/>
            <person name="Karaoz U."/>
            <person name="Brodie E.L."/>
            <person name="Williams K.H."/>
            <person name="Hubbard S.S."/>
            <person name="Banfield J.F."/>
        </authorList>
    </citation>
    <scope>NUCLEOTIDE SEQUENCE [LARGE SCALE GENOMIC DNA]</scope>
</reference>
<keyword evidence="9" id="KW-0547">Nucleotide-binding</keyword>
<comment type="similarity">
    <text evidence="4">Belongs to the PEP-utilizing enzyme family.</text>
</comment>
<evidence type="ECO:0000313" key="16">
    <source>
        <dbReference type="EMBL" id="OGY40858.1"/>
    </source>
</evidence>
<evidence type="ECO:0000259" key="15">
    <source>
        <dbReference type="Pfam" id="PF01326"/>
    </source>
</evidence>
<dbReference type="EC" id="2.7.9.2" evidence="5"/>
<feature type="domain" description="Pyruvate phosphate dikinase AMP/ATP-binding" evidence="15">
    <location>
        <begin position="161"/>
        <end position="261"/>
    </location>
</feature>
<dbReference type="Gene3D" id="3.30.470.20">
    <property type="entry name" value="ATP-grasp fold, B domain"/>
    <property type="match status" value="3"/>
</dbReference>
<comment type="cofactor">
    <cofactor evidence="1">
        <name>Mg(2+)</name>
        <dbReference type="ChEBI" id="CHEBI:18420"/>
    </cofactor>
</comment>
<dbReference type="GO" id="GO:0008986">
    <property type="term" value="F:pyruvate, water dikinase activity"/>
    <property type="evidence" value="ECO:0007669"/>
    <property type="project" value="UniProtKB-EC"/>
</dbReference>
<dbReference type="InterPro" id="IPR006319">
    <property type="entry name" value="PEP_synth"/>
</dbReference>
<dbReference type="Gene3D" id="3.30.1490.20">
    <property type="entry name" value="ATP-grasp fold, A domain"/>
    <property type="match status" value="1"/>
</dbReference>
<dbReference type="SUPFAM" id="SSF56059">
    <property type="entry name" value="Glutathione synthetase ATP-binding domain-like"/>
    <property type="match status" value="1"/>
</dbReference>
<dbReference type="PANTHER" id="PTHR43030:SF1">
    <property type="entry name" value="PHOSPHOENOLPYRUVATE SYNTHASE"/>
    <property type="match status" value="1"/>
</dbReference>
<evidence type="ECO:0000256" key="9">
    <source>
        <dbReference type="ARBA" id="ARBA00022741"/>
    </source>
</evidence>
<evidence type="ECO:0000256" key="6">
    <source>
        <dbReference type="ARBA" id="ARBA00021623"/>
    </source>
</evidence>
<comment type="catalytic activity">
    <reaction evidence="14">
        <text>pyruvate + ATP + H2O = phosphoenolpyruvate + AMP + phosphate + 2 H(+)</text>
        <dbReference type="Rhea" id="RHEA:11364"/>
        <dbReference type="ChEBI" id="CHEBI:15361"/>
        <dbReference type="ChEBI" id="CHEBI:15377"/>
        <dbReference type="ChEBI" id="CHEBI:15378"/>
        <dbReference type="ChEBI" id="CHEBI:30616"/>
        <dbReference type="ChEBI" id="CHEBI:43474"/>
        <dbReference type="ChEBI" id="CHEBI:58702"/>
        <dbReference type="ChEBI" id="CHEBI:456215"/>
        <dbReference type="EC" id="2.7.9.2"/>
    </reaction>
</comment>
<keyword evidence="7" id="KW-0808">Transferase</keyword>
<dbReference type="Proteomes" id="UP000178570">
    <property type="component" value="Unassembled WGS sequence"/>
</dbReference>
<dbReference type="GO" id="GO:0046872">
    <property type="term" value="F:metal ion binding"/>
    <property type="evidence" value="ECO:0007669"/>
    <property type="project" value="UniProtKB-KW"/>
</dbReference>
<evidence type="ECO:0000256" key="12">
    <source>
        <dbReference type="ARBA" id="ARBA00022842"/>
    </source>
</evidence>
<comment type="function">
    <text evidence="2">Catalyzes the phosphorylation of pyruvate to phosphoenolpyruvate.</text>
</comment>
<dbReference type="GO" id="GO:0005524">
    <property type="term" value="F:ATP binding"/>
    <property type="evidence" value="ECO:0007669"/>
    <property type="project" value="UniProtKB-KW"/>
</dbReference>
<comment type="pathway">
    <text evidence="3">Carbohydrate biosynthesis; gluconeogenesis.</text>
</comment>
<dbReference type="EMBL" id="MHHY01000004">
    <property type="protein sequence ID" value="OGY40858.1"/>
    <property type="molecule type" value="Genomic_DNA"/>
</dbReference>